<feature type="non-terminal residue" evidence="2">
    <location>
        <position position="250"/>
    </location>
</feature>
<feature type="compositionally biased region" description="Low complexity" evidence="1">
    <location>
        <begin position="15"/>
        <end position="31"/>
    </location>
</feature>
<dbReference type="EMBL" id="AUSU01001007">
    <property type="protein sequence ID" value="EPS72018.1"/>
    <property type="molecule type" value="Genomic_DNA"/>
</dbReference>
<organism evidence="2 3">
    <name type="scientific">Genlisea aurea</name>
    <dbReference type="NCBI Taxonomy" id="192259"/>
    <lineage>
        <taxon>Eukaryota</taxon>
        <taxon>Viridiplantae</taxon>
        <taxon>Streptophyta</taxon>
        <taxon>Embryophyta</taxon>
        <taxon>Tracheophyta</taxon>
        <taxon>Spermatophyta</taxon>
        <taxon>Magnoliopsida</taxon>
        <taxon>eudicotyledons</taxon>
        <taxon>Gunneridae</taxon>
        <taxon>Pentapetalae</taxon>
        <taxon>asterids</taxon>
        <taxon>lamiids</taxon>
        <taxon>Lamiales</taxon>
        <taxon>Lentibulariaceae</taxon>
        <taxon>Genlisea</taxon>
    </lineage>
</organism>
<name>S8E842_9LAMI</name>
<evidence type="ECO:0000313" key="2">
    <source>
        <dbReference type="EMBL" id="EPS72018.1"/>
    </source>
</evidence>
<dbReference type="PANTHER" id="PTHR14000">
    <property type="entry name" value="FINGER CCCH DOMAIN PROTEIN, PUTATIVE (DUF3755)-RELATED"/>
    <property type="match status" value="1"/>
</dbReference>
<dbReference type="OrthoDB" id="19768at2759"/>
<sequence length="250" mass="27032">MAASASPSVGDPSHSNASNGNNNCGNNGGCAPEKSSGCDGLSAADNSVVRPTPSGMRHNIDISSDWSSEEQSTLEELLVKYSADIPAIRYARIALLLNDKTTRDVAMRCRWMNKKEIGKRRKDDNNNLPKKNKEKKEKVTDSVGRPASAIINRSNGPPYVQPMISMDADDGISFKAIGGVAGQLLQQCAESLDQISNNFNSGKVLENIQLFIQARDNIFSVMNDSNETPAVMKHMPPLPVKINEDLASSL</sequence>
<protein>
    <recommendedName>
        <fullName evidence="4">Myb-like domain-containing protein</fullName>
    </recommendedName>
</protein>
<proteinExistence type="predicted"/>
<dbReference type="PANTHER" id="PTHR14000:SF1">
    <property type="entry name" value="HISTONE H2A DEUBIQUITINASE (DUF3755)"/>
    <property type="match status" value="1"/>
</dbReference>
<reference evidence="2 3" key="1">
    <citation type="journal article" date="2013" name="BMC Genomics">
        <title>The miniature genome of a carnivorous plant Genlisea aurea contains a low number of genes and short non-coding sequences.</title>
        <authorList>
            <person name="Leushkin E.V."/>
            <person name="Sutormin R.A."/>
            <person name="Nabieva E.R."/>
            <person name="Penin A.A."/>
            <person name="Kondrashov A.S."/>
            <person name="Logacheva M.D."/>
        </authorList>
    </citation>
    <scope>NUCLEOTIDE SEQUENCE [LARGE SCALE GENOMIC DNA]</scope>
</reference>
<evidence type="ECO:0000313" key="3">
    <source>
        <dbReference type="Proteomes" id="UP000015453"/>
    </source>
</evidence>
<dbReference type="CDD" id="cd00167">
    <property type="entry name" value="SANT"/>
    <property type="match status" value="1"/>
</dbReference>
<evidence type="ECO:0008006" key="4">
    <source>
        <dbReference type="Google" id="ProtNLM"/>
    </source>
</evidence>
<keyword evidence="3" id="KW-1185">Reference proteome</keyword>
<gene>
    <name evidence="2" type="ORF">M569_02740</name>
</gene>
<dbReference type="SUPFAM" id="SSF46689">
    <property type="entry name" value="Homeodomain-like"/>
    <property type="match status" value="1"/>
</dbReference>
<dbReference type="AlphaFoldDB" id="S8E842"/>
<dbReference type="InterPro" id="IPR009057">
    <property type="entry name" value="Homeodomain-like_sf"/>
</dbReference>
<evidence type="ECO:0000256" key="1">
    <source>
        <dbReference type="SAM" id="MobiDB-lite"/>
    </source>
</evidence>
<accession>S8E842</accession>
<dbReference type="InterPro" id="IPR022228">
    <property type="entry name" value="DUF3755"/>
</dbReference>
<dbReference type="Pfam" id="PF12579">
    <property type="entry name" value="DUF3755"/>
    <property type="match status" value="1"/>
</dbReference>
<dbReference type="Gene3D" id="1.10.10.60">
    <property type="entry name" value="Homeodomain-like"/>
    <property type="match status" value="1"/>
</dbReference>
<feature type="region of interest" description="Disordered" evidence="1">
    <location>
        <begin position="117"/>
        <end position="143"/>
    </location>
</feature>
<comment type="caution">
    <text evidence="2">The sequence shown here is derived from an EMBL/GenBank/DDBJ whole genome shotgun (WGS) entry which is preliminary data.</text>
</comment>
<feature type="region of interest" description="Disordered" evidence="1">
    <location>
        <begin position="1"/>
        <end position="68"/>
    </location>
</feature>
<dbReference type="InterPro" id="IPR001005">
    <property type="entry name" value="SANT/Myb"/>
</dbReference>
<dbReference type="Proteomes" id="UP000015453">
    <property type="component" value="Unassembled WGS sequence"/>
</dbReference>